<name>A0A9C9K0X0_UNCW3</name>
<dbReference type="NCBIfam" id="TIGR02605">
    <property type="entry name" value="CxxC_CxxC_SSSS"/>
    <property type="match status" value="1"/>
</dbReference>
<feature type="compositionally biased region" description="Basic and acidic residues" evidence="1">
    <location>
        <begin position="64"/>
        <end position="83"/>
    </location>
</feature>
<proteinExistence type="predicted"/>
<dbReference type="PANTHER" id="PTHR34404:SF2">
    <property type="entry name" value="CONSERVED SERINE RICH PROTEIN"/>
    <property type="match status" value="1"/>
</dbReference>
<dbReference type="InterPro" id="IPR013429">
    <property type="entry name" value="Regulatory_FmdB_Zinc_ribbon"/>
</dbReference>
<evidence type="ECO:0000313" key="3">
    <source>
        <dbReference type="EMBL" id="HEC79572.1"/>
    </source>
</evidence>
<comment type="caution">
    <text evidence="3">The sequence shown here is derived from an EMBL/GenBank/DDBJ whole genome shotgun (WGS) entry which is preliminary data.</text>
</comment>
<dbReference type="Pfam" id="PF09723">
    <property type="entry name" value="Zn_ribbon_8"/>
    <property type="match status" value="1"/>
</dbReference>
<dbReference type="AlphaFoldDB" id="A0A9C9K0X0"/>
<feature type="domain" description="Putative regulatory protein FmdB zinc ribbon" evidence="2">
    <location>
        <begin position="1"/>
        <end position="41"/>
    </location>
</feature>
<evidence type="ECO:0000313" key="4">
    <source>
        <dbReference type="Proteomes" id="UP000885826"/>
    </source>
</evidence>
<dbReference type="Proteomes" id="UP000885826">
    <property type="component" value="Unassembled WGS sequence"/>
</dbReference>
<dbReference type="PANTHER" id="PTHR34404">
    <property type="entry name" value="REGULATORY PROTEIN, FMDB FAMILY"/>
    <property type="match status" value="1"/>
</dbReference>
<feature type="compositionally biased region" description="Polar residues" evidence="1">
    <location>
        <begin position="88"/>
        <end position="97"/>
    </location>
</feature>
<dbReference type="SMART" id="SM00834">
    <property type="entry name" value="CxxC_CXXC_SSSS"/>
    <property type="match status" value="1"/>
</dbReference>
<feature type="region of interest" description="Disordered" evidence="1">
    <location>
        <begin position="64"/>
        <end position="103"/>
    </location>
</feature>
<gene>
    <name evidence="3" type="ORF">ENI34_10625</name>
</gene>
<evidence type="ECO:0000259" key="2">
    <source>
        <dbReference type="SMART" id="SM00834"/>
    </source>
</evidence>
<evidence type="ECO:0000256" key="1">
    <source>
        <dbReference type="SAM" id="MobiDB-lite"/>
    </source>
</evidence>
<reference evidence="3" key="1">
    <citation type="journal article" date="2020" name="mSystems">
        <title>Genome- and Community-Level Interaction Insights into Carbon Utilization and Element Cycling Functions of Hydrothermarchaeota in Hydrothermal Sediment.</title>
        <authorList>
            <person name="Zhou Z."/>
            <person name="Liu Y."/>
            <person name="Xu W."/>
            <person name="Pan J."/>
            <person name="Luo Z.H."/>
            <person name="Li M."/>
        </authorList>
    </citation>
    <scope>NUCLEOTIDE SEQUENCE</scope>
    <source>
        <strain evidence="3">HyVt-388</strain>
    </source>
</reference>
<accession>A0A9C9K0X0</accession>
<sequence length="103" mass="11788">MPTYEYECIKCKYTFEEFQKITDKPLQRCPKCRGKLRRLVSGGVGLIFKGSGFYVTDYKKSRLPQPKEEKKKDLVKPQREKPKVPATVPQTATGGSSSDKKKK</sequence>
<organism evidence="3 4">
    <name type="scientific">candidate division WOR-3 bacterium</name>
    <dbReference type="NCBI Taxonomy" id="2052148"/>
    <lineage>
        <taxon>Bacteria</taxon>
        <taxon>Bacteria division WOR-3</taxon>
    </lineage>
</organism>
<protein>
    <submittedName>
        <fullName evidence="3">Zinc ribbon domain-containing protein</fullName>
    </submittedName>
</protein>
<dbReference type="EMBL" id="DRIG01000109">
    <property type="protein sequence ID" value="HEC79572.1"/>
    <property type="molecule type" value="Genomic_DNA"/>
</dbReference>